<dbReference type="AlphaFoldDB" id="A0A2T4PT13"/>
<protein>
    <recommendedName>
        <fullName evidence="1">HTH hxlR-type domain-containing protein</fullName>
    </recommendedName>
</protein>
<dbReference type="PROSITE" id="PS51118">
    <property type="entry name" value="HTH_HXLR"/>
    <property type="match status" value="1"/>
</dbReference>
<accession>A0A2T4PT13</accession>
<evidence type="ECO:0000259" key="1">
    <source>
        <dbReference type="PROSITE" id="PS51118"/>
    </source>
</evidence>
<dbReference type="InterPro" id="IPR002577">
    <property type="entry name" value="HTH_HxlR"/>
</dbReference>
<dbReference type="SUPFAM" id="SSF46785">
    <property type="entry name" value="Winged helix' DNA-binding domain"/>
    <property type="match status" value="1"/>
</dbReference>
<dbReference type="Gene3D" id="1.10.10.10">
    <property type="entry name" value="Winged helix-like DNA-binding domain superfamily/Winged helix DNA-binding domain"/>
    <property type="match status" value="1"/>
</dbReference>
<evidence type="ECO:0000313" key="2">
    <source>
        <dbReference type="EMBL" id="PTI29494.1"/>
    </source>
</evidence>
<dbReference type="STRING" id="1167632.GCA_000286335_02537"/>
<dbReference type="GeneID" id="64117444"/>
<reference evidence="2 3" key="1">
    <citation type="journal article" date="2016" name="Front. Microbiol.">
        <title>Comprehensive Phylogenetic Analysis of Bovine Non-aureus Staphylococci Species Based on Whole-Genome Sequencing.</title>
        <authorList>
            <person name="Naushad S."/>
            <person name="Barkema H.W."/>
            <person name="Luby C."/>
            <person name="Condas L.A."/>
            <person name="Nobrega D.B."/>
            <person name="Carson D.A."/>
            <person name="De Buck J."/>
        </authorList>
    </citation>
    <scope>NUCLEOTIDE SEQUENCE [LARGE SCALE GENOMIC DNA]</scope>
    <source>
        <strain evidence="2 3">SNUC 2204</strain>
    </source>
</reference>
<name>A0A2T4PT13_9STAP</name>
<dbReference type="Pfam" id="PF01638">
    <property type="entry name" value="HxlR"/>
    <property type="match status" value="1"/>
</dbReference>
<comment type="caution">
    <text evidence="2">The sequence shown here is derived from an EMBL/GenBank/DDBJ whole genome shotgun (WGS) entry which is preliminary data.</text>
</comment>
<proteinExistence type="predicted"/>
<feature type="domain" description="HTH hxlR-type" evidence="1">
    <location>
        <begin position="11"/>
        <end position="107"/>
    </location>
</feature>
<dbReference type="InterPro" id="IPR036390">
    <property type="entry name" value="WH_DNA-bd_sf"/>
</dbReference>
<dbReference type="InterPro" id="IPR036388">
    <property type="entry name" value="WH-like_DNA-bd_sf"/>
</dbReference>
<dbReference type="RefSeq" id="WP_107536530.1">
    <property type="nucleotide sequence ID" value="NZ_BMDF01000007.1"/>
</dbReference>
<evidence type="ECO:0000313" key="3">
    <source>
        <dbReference type="Proteomes" id="UP000241209"/>
    </source>
</evidence>
<dbReference type="Proteomes" id="UP000241209">
    <property type="component" value="Unassembled WGS sequence"/>
</dbReference>
<sequence>MLYMKRGNVMRPINEEKVIHNLGQLGDNYGLLVLAKLSNKEQEQRIILSELEHYNQHMIKQSLELLVENQFLQVRIEEIMPPNIYYKLTEQGALLIPVLEQIEALKI</sequence>
<organism evidence="2 3">
    <name type="scientific">Mammaliicoccus vitulinus</name>
    <dbReference type="NCBI Taxonomy" id="71237"/>
    <lineage>
        <taxon>Bacteria</taxon>
        <taxon>Bacillati</taxon>
        <taxon>Bacillota</taxon>
        <taxon>Bacilli</taxon>
        <taxon>Bacillales</taxon>
        <taxon>Staphylococcaceae</taxon>
        <taxon>Mammaliicoccus</taxon>
    </lineage>
</organism>
<dbReference type="EMBL" id="PZFK01000013">
    <property type="protein sequence ID" value="PTI29494.1"/>
    <property type="molecule type" value="Genomic_DNA"/>
</dbReference>
<gene>
    <name evidence="2" type="ORF">BU072_07450</name>
</gene>